<feature type="domain" description="F-box" evidence="1">
    <location>
        <begin position="2"/>
        <end position="49"/>
    </location>
</feature>
<evidence type="ECO:0000313" key="3">
    <source>
        <dbReference type="RefSeq" id="XP_026761375.2"/>
    </source>
</evidence>
<evidence type="ECO:0000313" key="2">
    <source>
        <dbReference type="Proteomes" id="UP001652740"/>
    </source>
</evidence>
<dbReference type="Pfam" id="PF12937">
    <property type="entry name" value="F-box-like"/>
    <property type="match status" value="1"/>
</dbReference>
<dbReference type="InterPro" id="IPR001810">
    <property type="entry name" value="F-box_dom"/>
</dbReference>
<dbReference type="GO" id="GO:0031146">
    <property type="term" value="P:SCF-dependent proteasomal ubiquitin-dependent protein catabolic process"/>
    <property type="evidence" value="ECO:0007669"/>
    <property type="project" value="TreeGrafter"/>
</dbReference>
<dbReference type="InterPro" id="IPR015943">
    <property type="entry name" value="WD40/YVTN_repeat-like_dom_sf"/>
</dbReference>
<dbReference type="InterPro" id="IPR036322">
    <property type="entry name" value="WD40_repeat_dom_sf"/>
</dbReference>
<dbReference type="Gene3D" id="2.130.10.10">
    <property type="entry name" value="YVTN repeat-like/Quinoprotein amine dehydrogenase"/>
    <property type="match status" value="1"/>
</dbReference>
<keyword evidence="2" id="KW-1185">Reference proteome</keyword>
<reference evidence="3" key="1">
    <citation type="submission" date="2025-08" db="UniProtKB">
        <authorList>
            <consortium name="RefSeq"/>
        </authorList>
    </citation>
    <scope>IDENTIFICATION</scope>
    <source>
        <tissue evidence="3">Whole larvae</tissue>
    </source>
</reference>
<dbReference type="PROSITE" id="PS50181">
    <property type="entry name" value="FBOX"/>
    <property type="match status" value="1"/>
</dbReference>
<protein>
    <submittedName>
        <fullName evidence="3">F-box/WD repeat-containing protein 4-like isoform X1</fullName>
    </submittedName>
</protein>
<name>A0A6J1X5C4_GALME</name>
<dbReference type="Gene3D" id="1.20.1280.50">
    <property type="match status" value="1"/>
</dbReference>
<dbReference type="SUPFAM" id="SSF81383">
    <property type="entry name" value="F-box domain"/>
    <property type="match status" value="1"/>
</dbReference>
<dbReference type="FunCoup" id="A0A6J1X5C4">
    <property type="interactions" value="76"/>
</dbReference>
<dbReference type="SMART" id="SM00256">
    <property type="entry name" value="FBOX"/>
    <property type="match status" value="1"/>
</dbReference>
<dbReference type="KEGG" id="gmw:113520290"/>
<dbReference type="PANTHER" id="PTHR14381">
    <property type="entry name" value="DACTYLIN"/>
    <property type="match status" value="1"/>
</dbReference>
<dbReference type="Proteomes" id="UP001652740">
    <property type="component" value="Unplaced"/>
</dbReference>
<dbReference type="InParanoid" id="A0A6J1X5C4"/>
<dbReference type="RefSeq" id="XP_026761375.2">
    <property type="nucleotide sequence ID" value="XM_026905574.3"/>
</dbReference>
<dbReference type="SUPFAM" id="SSF50978">
    <property type="entry name" value="WD40 repeat-like"/>
    <property type="match status" value="1"/>
</dbReference>
<organism evidence="2 3">
    <name type="scientific">Galleria mellonella</name>
    <name type="common">Greater wax moth</name>
    <dbReference type="NCBI Taxonomy" id="7137"/>
    <lineage>
        <taxon>Eukaryota</taxon>
        <taxon>Metazoa</taxon>
        <taxon>Ecdysozoa</taxon>
        <taxon>Arthropoda</taxon>
        <taxon>Hexapoda</taxon>
        <taxon>Insecta</taxon>
        <taxon>Pterygota</taxon>
        <taxon>Neoptera</taxon>
        <taxon>Endopterygota</taxon>
        <taxon>Lepidoptera</taxon>
        <taxon>Glossata</taxon>
        <taxon>Ditrysia</taxon>
        <taxon>Pyraloidea</taxon>
        <taxon>Pyralidae</taxon>
        <taxon>Galleriinae</taxon>
        <taxon>Galleria</taxon>
    </lineage>
</organism>
<dbReference type="InterPro" id="IPR052301">
    <property type="entry name" value="SCF_F-box/WD-repeat"/>
</dbReference>
<dbReference type="PANTHER" id="PTHR14381:SF1">
    <property type="entry name" value="F-BOX_WD REPEAT-CONTAINING PROTEIN 4"/>
    <property type="match status" value="1"/>
</dbReference>
<dbReference type="GeneID" id="113520290"/>
<sequence>MTTLLLHLPPEVLANIFRRLTTSELLNVMLSCKFLRNFIINDNAIWRSAGQKKLFVYYSIENSNPITLSWYERSRISYNWRYGVYKAQVLIRHYTNYMPWLLFHNSEALVMSVGSALQCYTTNKKGLPCCKVACWKLQVPKIKRSGVRTNDISRFVLRNNLIVCGNRDGCMAVYEVNNIKQKPQLMCHIRDCHENGEVELTTVELFNKNEPFHIIATGSNYSSVLRLWSLRKHETHEPTPDVIYNNHDISVTDITLSNNVGIRCMHLNQLGNKLAIGLNGNDSPVLLDARSCKVLMTPHEKTDLKQVVRDIQWHDPNTFVYVTHSGKLRLIDIRSHDKVYDAMDPFLSSLYCVKSDGDRSIIVGSSEYARCVLFDTRKNESHVQIYFTQKQTSPVYSLDFDSTKLIAAADRSLAVLDFDVNPANVERRDYSYVFR</sequence>
<proteinExistence type="predicted"/>
<dbReference type="InterPro" id="IPR036047">
    <property type="entry name" value="F-box-like_dom_sf"/>
</dbReference>
<gene>
    <name evidence="3" type="primary">LOC113520290</name>
</gene>
<evidence type="ECO:0000259" key="1">
    <source>
        <dbReference type="PROSITE" id="PS50181"/>
    </source>
</evidence>
<dbReference type="GO" id="GO:0019005">
    <property type="term" value="C:SCF ubiquitin ligase complex"/>
    <property type="evidence" value="ECO:0007669"/>
    <property type="project" value="TreeGrafter"/>
</dbReference>
<accession>A0A6J1X5C4</accession>
<dbReference type="AlphaFoldDB" id="A0A6J1X5C4"/>